<evidence type="ECO:0000313" key="2">
    <source>
        <dbReference type="Proteomes" id="UP000001847"/>
    </source>
</evidence>
<dbReference type="STRING" id="456481.LEPBI_I2819"/>
<dbReference type="AlphaFoldDB" id="B0SNC7"/>
<accession>B0SNC7</accession>
<dbReference type="Proteomes" id="UP000001847">
    <property type="component" value="Chromosome I"/>
</dbReference>
<organism evidence="1 2">
    <name type="scientific">Leptospira biflexa serovar Patoc (strain Patoc 1 / ATCC 23582 / Paris)</name>
    <dbReference type="NCBI Taxonomy" id="456481"/>
    <lineage>
        <taxon>Bacteria</taxon>
        <taxon>Pseudomonadati</taxon>
        <taxon>Spirochaetota</taxon>
        <taxon>Spirochaetia</taxon>
        <taxon>Leptospirales</taxon>
        <taxon>Leptospiraceae</taxon>
        <taxon>Leptospira</taxon>
    </lineage>
</organism>
<dbReference type="EMBL" id="CP000786">
    <property type="protein sequence ID" value="ABZ98894.1"/>
    <property type="molecule type" value="Genomic_DNA"/>
</dbReference>
<gene>
    <name evidence="1" type="ordered locus">LEPBI_I2819</name>
</gene>
<evidence type="ECO:0000313" key="1">
    <source>
        <dbReference type="EMBL" id="ABZ98894.1"/>
    </source>
</evidence>
<protein>
    <submittedName>
        <fullName evidence="1">Uncharacterized protein</fullName>
    </submittedName>
</protein>
<dbReference type="OrthoDB" id="344437at2"/>
<keyword evidence="2" id="KW-1185">Reference proteome</keyword>
<sequence>MYSTKTKLGNKLMNAQTFKPKKLQKPKQILCVITFLLATTYNCATSLLPVKTSIEKKETIAVFVNLVEAKPALTYKATRSIASKNIAEFDEFFPMFKQLAQKELPAVKFLEPKTTPQEILGQTVYTYDFGKTGAKIGIEFIPATTYMLSNESEYTSEKLKKQSFEQTTKIVIRFREINGDRLGKYIGSRLGYELASATINGSCDEECPKNINAMMALSNPGKLAPALKAQMPENLKKVIQEILASKED</sequence>
<dbReference type="HOGENOM" id="CLU_1119077_0_0_12"/>
<reference evidence="1 2" key="1">
    <citation type="journal article" date="2008" name="PLoS ONE">
        <title>Genome sequence of the saprophyte Leptospira biflexa provides insights into the evolution of Leptospira and the pathogenesis of leptospirosis.</title>
        <authorList>
            <person name="Picardeau M."/>
            <person name="Bulach D.M."/>
            <person name="Bouchier C."/>
            <person name="Zuerner R.L."/>
            <person name="Zidane N."/>
            <person name="Wilson P.J."/>
            <person name="Creno S."/>
            <person name="Kuczek E.S."/>
            <person name="Bommezzadri S."/>
            <person name="Davis J.C."/>
            <person name="McGrath A."/>
            <person name="Johnson M.J."/>
            <person name="Boursaux-Eude C."/>
            <person name="Seemann T."/>
            <person name="Rouy Z."/>
            <person name="Coppel R.L."/>
            <person name="Rood J.I."/>
            <person name="Lajus A."/>
            <person name="Davies J.K."/>
            <person name="Medigue C."/>
            <person name="Adler B."/>
        </authorList>
    </citation>
    <scope>NUCLEOTIDE SEQUENCE [LARGE SCALE GENOMIC DNA]</scope>
    <source>
        <strain evidence="2">Patoc 1 / ATCC 23582 / Paris</strain>
    </source>
</reference>
<dbReference type="KEGG" id="lbi:LEPBI_I2819"/>
<proteinExistence type="predicted"/>
<name>B0SNC7_LEPBP</name>
<dbReference type="BioCyc" id="LBIF456481:LEPBI_RS13840-MONOMER"/>